<reference evidence="4" key="1">
    <citation type="journal article" date="2019" name="Int. J. Syst. Evol. Microbiol.">
        <title>The Global Catalogue of Microorganisms (GCM) 10K type strain sequencing project: providing services to taxonomists for standard genome sequencing and annotation.</title>
        <authorList>
            <consortium name="The Broad Institute Genomics Platform"/>
            <consortium name="The Broad Institute Genome Sequencing Center for Infectious Disease"/>
            <person name="Wu L."/>
            <person name="Ma J."/>
        </authorList>
    </citation>
    <scope>NUCLEOTIDE SEQUENCE [LARGE SCALE GENOMIC DNA]</scope>
    <source>
        <strain evidence="4">CGMCC 1.15341</strain>
    </source>
</reference>
<evidence type="ECO:0000313" key="3">
    <source>
        <dbReference type="EMBL" id="GGC03925.1"/>
    </source>
</evidence>
<evidence type="ECO:0000259" key="2">
    <source>
        <dbReference type="Pfam" id="PF04187"/>
    </source>
</evidence>
<gene>
    <name evidence="3" type="ORF">GCM10011352_32700</name>
</gene>
<feature type="signal peptide" evidence="1">
    <location>
        <begin position="1"/>
        <end position="21"/>
    </location>
</feature>
<feature type="domain" description="Haem-binding uptake Tiki superfamily ChaN" evidence="2">
    <location>
        <begin position="57"/>
        <end position="237"/>
    </location>
</feature>
<keyword evidence="4" id="KW-1185">Reference proteome</keyword>
<proteinExistence type="predicted"/>
<dbReference type="Gene3D" id="1.10.8.760">
    <property type="entry name" value="Haem-binding uptake, Tiki superfamily, ChaN, domain 2"/>
    <property type="match status" value="1"/>
</dbReference>
<protein>
    <recommendedName>
        <fullName evidence="2">Haem-binding uptake Tiki superfamily ChaN domain-containing protein</fullName>
    </recommendedName>
</protein>
<comment type="caution">
    <text evidence="3">The sequence shown here is derived from an EMBL/GenBank/DDBJ whole genome shotgun (WGS) entry which is preliminary data.</text>
</comment>
<dbReference type="Proteomes" id="UP000629025">
    <property type="component" value="Unassembled WGS sequence"/>
</dbReference>
<dbReference type="Pfam" id="PF04187">
    <property type="entry name" value="Cofac_haem_bdg"/>
    <property type="match status" value="1"/>
</dbReference>
<dbReference type="InterPro" id="IPR007314">
    <property type="entry name" value="Cofac_haem-bd_dom"/>
</dbReference>
<dbReference type="EMBL" id="BMIJ01000007">
    <property type="protein sequence ID" value="GGC03925.1"/>
    <property type="molecule type" value="Genomic_DNA"/>
</dbReference>
<dbReference type="Gene3D" id="3.40.50.11550">
    <property type="match status" value="1"/>
</dbReference>
<organism evidence="3 4">
    <name type="scientific">Marinobacterium zhoushanense</name>
    <dbReference type="NCBI Taxonomy" id="1679163"/>
    <lineage>
        <taxon>Bacteria</taxon>
        <taxon>Pseudomonadati</taxon>
        <taxon>Pseudomonadota</taxon>
        <taxon>Gammaproteobacteria</taxon>
        <taxon>Oceanospirillales</taxon>
        <taxon>Oceanospirillaceae</taxon>
        <taxon>Marinobacterium</taxon>
    </lineage>
</organism>
<name>A0ABQ1KQD3_9GAMM</name>
<keyword evidence="1" id="KW-0732">Signal</keyword>
<accession>A0ABQ1KQD3</accession>
<feature type="chain" id="PRO_5046651858" description="Haem-binding uptake Tiki superfamily ChaN domain-containing protein" evidence="1">
    <location>
        <begin position="22"/>
        <end position="293"/>
    </location>
</feature>
<evidence type="ECO:0000313" key="4">
    <source>
        <dbReference type="Proteomes" id="UP000629025"/>
    </source>
</evidence>
<evidence type="ECO:0000256" key="1">
    <source>
        <dbReference type="SAM" id="SignalP"/>
    </source>
</evidence>
<sequence>MRVKLRLLTGLILLLPLLVQAAAPSANPLVGRLWSPAQQRYVDWPEFYRDWLPHDGWLLLGEQHDDAAHHEQEAQLIAQLGQRGLLGAVALEMATPAQQPALDRALHDPAARNPERLDWSRGWPWALYEAPLQAAFRWSSRVLGADLSRAEVRALYTSTTALAELEPAHADFMLDLLYESHCGQMPRDQLQPMRRIQLARDQQIASVLRANVQPGRTSVLLTGAIHARADLGVPRWLDTLPQRTVLMVAVTENRDPATYIPNSYGDLGSADLLLFTPPVDAPDYCAELQLKSN</sequence>
<dbReference type="SUPFAM" id="SSF159501">
    <property type="entry name" value="EreA/ChaN-like"/>
    <property type="match status" value="1"/>
</dbReference>
<dbReference type="CDD" id="cd14727">
    <property type="entry name" value="ChanN-like"/>
    <property type="match status" value="1"/>
</dbReference>